<dbReference type="PROSITE" id="PS51186">
    <property type="entry name" value="GNAT"/>
    <property type="match status" value="1"/>
</dbReference>
<dbReference type="GeneID" id="26736868"/>
<dbReference type="InterPro" id="IPR016181">
    <property type="entry name" value="Acyl_CoA_acyltransferase"/>
</dbReference>
<protein>
    <submittedName>
        <fullName evidence="2">Acetyltransferase GNAT family</fullName>
    </submittedName>
</protein>
<keyword evidence="3" id="KW-1185">Reference proteome</keyword>
<reference evidence="2 3" key="1">
    <citation type="submission" date="2015-04" db="EMBL/GenBank/DDBJ databases">
        <title>The complete genome sequence of the rumen methanogen Methanobrevibacter millerae SM9.</title>
        <authorList>
            <person name="Leahy S.C."/>
            <person name="Kelly W.J."/>
            <person name="Pacheco D.M."/>
            <person name="Li D."/>
            <person name="Altermann E."/>
            <person name="Attwood G.T."/>
        </authorList>
    </citation>
    <scope>NUCLEOTIDE SEQUENCE [LARGE SCALE GENOMIC DNA]</scope>
    <source>
        <strain evidence="2 3">SM9</strain>
    </source>
</reference>
<dbReference type="KEGG" id="mmil:sm9_1914"/>
<dbReference type="InterPro" id="IPR000182">
    <property type="entry name" value="GNAT_dom"/>
</dbReference>
<proteinExistence type="predicted"/>
<dbReference type="PATRIC" id="fig|230361.4.peg.1978"/>
<organism evidence="2 3">
    <name type="scientific">Methanobrevibacter millerae</name>
    <dbReference type="NCBI Taxonomy" id="230361"/>
    <lineage>
        <taxon>Archaea</taxon>
        <taxon>Methanobacteriati</taxon>
        <taxon>Methanobacteriota</taxon>
        <taxon>Methanomada group</taxon>
        <taxon>Methanobacteria</taxon>
        <taxon>Methanobacteriales</taxon>
        <taxon>Methanobacteriaceae</taxon>
        <taxon>Methanobrevibacter</taxon>
    </lineage>
</organism>
<evidence type="ECO:0000259" key="1">
    <source>
        <dbReference type="PROSITE" id="PS51186"/>
    </source>
</evidence>
<gene>
    <name evidence="2" type="ORF">sm9_1914</name>
</gene>
<dbReference type="Gene3D" id="3.40.630.30">
    <property type="match status" value="1"/>
</dbReference>
<dbReference type="Proteomes" id="UP000067738">
    <property type="component" value="Chromosome"/>
</dbReference>
<dbReference type="GO" id="GO:0016747">
    <property type="term" value="F:acyltransferase activity, transferring groups other than amino-acyl groups"/>
    <property type="evidence" value="ECO:0007669"/>
    <property type="project" value="InterPro"/>
</dbReference>
<evidence type="ECO:0000313" key="2">
    <source>
        <dbReference type="EMBL" id="ALT69680.1"/>
    </source>
</evidence>
<dbReference type="OrthoDB" id="77151at2157"/>
<dbReference type="RefSeq" id="WP_058739899.1">
    <property type="nucleotide sequence ID" value="NZ_CP011266.1"/>
</dbReference>
<evidence type="ECO:0000313" key="3">
    <source>
        <dbReference type="Proteomes" id="UP000067738"/>
    </source>
</evidence>
<name>A0A0U3E9N6_9EURY</name>
<feature type="domain" description="N-acetyltransferase" evidence="1">
    <location>
        <begin position="1"/>
        <end position="168"/>
    </location>
</feature>
<dbReference type="AlphaFoldDB" id="A0A0U3E9N6"/>
<dbReference type="SUPFAM" id="SSF55729">
    <property type="entry name" value="Acyl-CoA N-acyltransferases (Nat)"/>
    <property type="match status" value="1"/>
</dbReference>
<sequence length="182" mass="21025">MKIRKSKPQDIGRIMEIYGIARDFMEKHGNPNQWGATNWPPTELIANDIENGNSYVCSNNNKIIATFFFVQGKDIEPTYAEITNGSWIDDALYGVIHRIASDGTKRGVGSFCINWAYEQCNHLRIDTHVDNLIMQNLLEKLGFIHCGTIYVEKDNYPRLAYEKQENRLIITNFKQYGKKLIF</sequence>
<keyword evidence="2" id="KW-0808">Transferase</keyword>
<dbReference type="EMBL" id="CP011266">
    <property type="protein sequence ID" value="ALT69680.1"/>
    <property type="molecule type" value="Genomic_DNA"/>
</dbReference>
<accession>A0A0U3E9N6</accession>